<reference evidence="3" key="1">
    <citation type="journal article" date="2007" name="Nature">
        <title>The grapevine genome sequence suggests ancestral hexaploidization in major angiosperm phyla.</title>
        <authorList>
            <consortium name="The French-Italian Public Consortium for Grapevine Genome Characterization."/>
            <person name="Jaillon O."/>
            <person name="Aury J.-M."/>
            <person name="Noel B."/>
            <person name="Policriti A."/>
            <person name="Clepet C."/>
            <person name="Casagrande A."/>
            <person name="Choisne N."/>
            <person name="Aubourg S."/>
            <person name="Vitulo N."/>
            <person name="Jubin C."/>
            <person name="Vezzi A."/>
            <person name="Legeai F."/>
            <person name="Hugueney P."/>
            <person name="Dasilva C."/>
            <person name="Horner D."/>
            <person name="Mica E."/>
            <person name="Jublot D."/>
            <person name="Poulain J."/>
            <person name="Bruyere C."/>
            <person name="Billault A."/>
            <person name="Segurens B."/>
            <person name="Gouyvenoux M."/>
            <person name="Ugarte E."/>
            <person name="Cattonaro F."/>
            <person name="Anthouard V."/>
            <person name="Vico V."/>
            <person name="Del Fabbro C."/>
            <person name="Alaux M."/>
            <person name="Di Gaspero G."/>
            <person name="Dumas V."/>
            <person name="Felice N."/>
            <person name="Paillard S."/>
            <person name="Juman I."/>
            <person name="Moroldo M."/>
            <person name="Scalabrin S."/>
            <person name="Canaguier A."/>
            <person name="Le Clainche I."/>
            <person name="Malacrida G."/>
            <person name="Durand E."/>
            <person name="Pesole G."/>
            <person name="Laucou V."/>
            <person name="Chatelet P."/>
            <person name="Merdinoglu D."/>
            <person name="Delledonne M."/>
            <person name="Pezzotti M."/>
            <person name="Lecharny A."/>
            <person name="Scarpelli C."/>
            <person name="Artiguenave F."/>
            <person name="Pe M.E."/>
            <person name="Valle G."/>
            <person name="Morgante M."/>
            <person name="Caboche M."/>
            <person name="Adam-Blondon A.-F."/>
            <person name="Weissenbach J."/>
            <person name="Quetier F."/>
            <person name="Wincker P."/>
        </authorList>
    </citation>
    <scope>NUCLEOTIDE SEQUENCE [LARGE SCALE GENOMIC DNA]</scope>
    <source>
        <strain evidence="3">cv. Pinot noir / PN40024</strain>
    </source>
</reference>
<name>D7TA43_VITVI</name>
<feature type="compositionally biased region" description="Polar residues" evidence="1">
    <location>
        <begin position="32"/>
        <end position="48"/>
    </location>
</feature>
<gene>
    <name evidence="2" type="ordered locus">VIT_04s0079g00720</name>
</gene>
<proteinExistence type="predicted"/>
<feature type="region of interest" description="Disordered" evidence="1">
    <location>
        <begin position="31"/>
        <end position="70"/>
    </location>
</feature>
<evidence type="ECO:0000256" key="1">
    <source>
        <dbReference type="SAM" id="MobiDB-lite"/>
    </source>
</evidence>
<evidence type="ECO:0000313" key="2">
    <source>
        <dbReference type="EMBL" id="CBI27365.3"/>
    </source>
</evidence>
<accession>D7TA43</accession>
<dbReference type="EMBL" id="FN595753">
    <property type="protein sequence ID" value="CBI27365.3"/>
    <property type="molecule type" value="Genomic_DNA"/>
</dbReference>
<sequence length="70" mass="7766">MILLRNNIYIWFFKSCATATSKLQLQPFLLRPSSTSHPQHQGIPSTTCDSKRSATPRVASPLSSHPADNL</sequence>
<evidence type="ECO:0000313" key="3">
    <source>
        <dbReference type="Proteomes" id="UP000009183"/>
    </source>
</evidence>
<dbReference type="InParanoid" id="D7TA43"/>
<dbReference type="AlphaFoldDB" id="D7TA43"/>
<organism evidence="2 3">
    <name type="scientific">Vitis vinifera</name>
    <name type="common">Grape</name>
    <dbReference type="NCBI Taxonomy" id="29760"/>
    <lineage>
        <taxon>Eukaryota</taxon>
        <taxon>Viridiplantae</taxon>
        <taxon>Streptophyta</taxon>
        <taxon>Embryophyta</taxon>
        <taxon>Tracheophyta</taxon>
        <taxon>Spermatophyta</taxon>
        <taxon>Magnoliopsida</taxon>
        <taxon>eudicotyledons</taxon>
        <taxon>Gunneridae</taxon>
        <taxon>Pentapetalae</taxon>
        <taxon>rosids</taxon>
        <taxon>Vitales</taxon>
        <taxon>Vitaceae</taxon>
        <taxon>Viteae</taxon>
        <taxon>Vitis</taxon>
    </lineage>
</organism>
<protein>
    <submittedName>
        <fullName evidence="2">Uncharacterized protein</fullName>
    </submittedName>
</protein>
<dbReference type="Proteomes" id="UP000009183">
    <property type="component" value="Chromosome 4"/>
</dbReference>
<dbReference type="PaxDb" id="29760-VIT_04s0079g00720.t01"/>
<dbReference type="HOGENOM" id="CLU_2763049_0_0_1"/>
<keyword evidence="3" id="KW-1185">Reference proteome</keyword>